<dbReference type="RefSeq" id="WP_021711501.1">
    <property type="nucleotide sequence ID" value="NZ_BAOB01000075.1"/>
</dbReference>
<protein>
    <submittedName>
        <fullName evidence="2">Uncharacterized protein</fullName>
    </submittedName>
</protein>
<evidence type="ECO:0000313" key="2">
    <source>
        <dbReference type="EMBL" id="GAD77765.1"/>
    </source>
</evidence>
<dbReference type="Proteomes" id="UP000016567">
    <property type="component" value="Unassembled WGS sequence"/>
</dbReference>
<feature type="coiled-coil region" evidence="1">
    <location>
        <begin position="1"/>
        <end position="32"/>
    </location>
</feature>
<name>U3AVK6_9VIBR</name>
<dbReference type="EMBL" id="BATL01000090">
    <property type="protein sequence ID" value="GAD77765.1"/>
    <property type="molecule type" value="Genomic_DNA"/>
</dbReference>
<evidence type="ECO:0000256" key="1">
    <source>
        <dbReference type="SAM" id="Coils"/>
    </source>
</evidence>
<comment type="caution">
    <text evidence="2">The sequence shown here is derived from an EMBL/GenBank/DDBJ whole genome shotgun (WGS) entry which is preliminary data.</text>
</comment>
<evidence type="ECO:0000313" key="3">
    <source>
        <dbReference type="Proteomes" id="UP000016567"/>
    </source>
</evidence>
<dbReference type="AlphaFoldDB" id="U3AVK6"/>
<keyword evidence="3" id="KW-1185">Reference proteome</keyword>
<gene>
    <name evidence="2" type="ORF">VAZ01S_090_00010</name>
</gene>
<keyword evidence="1" id="KW-0175">Coiled coil</keyword>
<sequence>MELMHDELAEIEQEINEQLQKVRETIAQAKADKVEMVEIDVDILEMMLVDCDPEATILFPTHP</sequence>
<accession>U3AVK6</accession>
<reference evidence="2 3" key="1">
    <citation type="submission" date="2013-09" db="EMBL/GenBank/DDBJ databases">
        <title>Whole genome shotgun sequence of Vibrio azureus NBRC 104587.</title>
        <authorList>
            <person name="Isaki S."/>
            <person name="Hosoyama A."/>
            <person name="Numata M."/>
            <person name="Hashimoto M."/>
            <person name="Hosoyama Y."/>
            <person name="Tsuchikane K."/>
            <person name="Noguchi M."/>
            <person name="Hirakata S."/>
            <person name="Ichikawa N."/>
            <person name="Ohji S."/>
            <person name="Yamazoe A."/>
            <person name="Fujita N."/>
        </authorList>
    </citation>
    <scope>NUCLEOTIDE SEQUENCE [LARGE SCALE GENOMIC DNA]</scope>
    <source>
        <strain evidence="2 3">NBRC 104587</strain>
    </source>
</reference>
<organism evidence="2 3">
    <name type="scientific">Vibrio azureus NBRC 104587</name>
    <dbReference type="NCBI Taxonomy" id="1219077"/>
    <lineage>
        <taxon>Bacteria</taxon>
        <taxon>Pseudomonadati</taxon>
        <taxon>Pseudomonadota</taxon>
        <taxon>Gammaproteobacteria</taxon>
        <taxon>Vibrionales</taxon>
        <taxon>Vibrionaceae</taxon>
        <taxon>Vibrio</taxon>
    </lineage>
</organism>
<proteinExistence type="predicted"/>